<proteinExistence type="predicted"/>
<evidence type="ECO:0008006" key="4">
    <source>
        <dbReference type="Google" id="ProtNLM"/>
    </source>
</evidence>
<organism evidence="2 3">
    <name type="scientific">Serinicoccus chungangensis</name>
    <dbReference type="NCBI Taxonomy" id="767452"/>
    <lineage>
        <taxon>Bacteria</taxon>
        <taxon>Bacillati</taxon>
        <taxon>Actinomycetota</taxon>
        <taxon>Actinomycetes</taxon>
        <taxon>Micrococcales</taxon>
        <taxon>Ornithinimicrobiaceae</taxon>
        <taxon>Serinicoccus</taxon>
    </lineage>
</organism>
<dbReference type="RefSeq" id="WP_058892354.1">
    <property type="nucleotide sequence ID" value="NZ_LQBL01000032.1"/>
</dbReference>
<evidence type="ECO:0000256" key="1">
    <source>
        <dbReference type="SAM" id="MobiDB-lite"/>
    </source>
</evidence>
<protein>
    <recommendedName>
        <fullName evidence="4">Methionine aminopeptidase</fullName>
    </recommendedName>
</protein>
<dbReference type="EMBL" id="LQBL01000032">
    <property type="protein sequence ID" value="KUG51458.1"/>
    <property type="molecule type" value="Genomic_DNA"/>
</dbReference>
<dbReference type="STRING" id="767452.AVL62_08895"/>
<dbReference type="Proteomes" id="UP000054837">
    <property type="component" value="Unassembled WGS sequence"/>
</dbReference>
<accession>A0A0W8I1D9</accession>
<sequence>MQYWYNTKTGQVESEVDDKRARSADLLGPYGSEDEASRALEIAREKTERWDEAERENDDWDNNPFNDRD</sequence>
<feature type="compositionally biased region" description="Polar residues" evidence="1">
    <location>
        <begin position="1"/>
        <end position="12"/>
    </location>
</feature>
<name>A0A0W8I1D9_9MICO</name>
<reference evidence="2 3" key="1">
    <citation type="submission" date="2015-12" db="EMBL/GenBank/DDBJ databases">
        <title>Serinicoccus chungangenesis strain CD08_5 genome sequencing and assembly.</title>
        <authorList>
            <person name="Chander A.M."/>
            <person name="Kaur G."/>
            <person name="Nair G.R."/>
            <person name="Dhawan D.K."/>
            <person name="Kochhar R.K."/>
            <person name="Mayilraj S."/>
            <person name="Bhadada S.K."/>
        </authorList>
    </citation>
    <scope>NUCLEOTIDE SEQUENCE [LARGE SCALE GENOMIC DNA]</scope>
    <source>
        <strain evidence="2 3">CD08_5</strain>
    </source>
</reference>
<gene>
    <name evidence="2" type="ORF">AVL62_08895</name>
</gene>
<evidence type="ECO:0000313" key="2">
    <source>
        <dbReference type="EMBL" id="KUG51458.1"/>
    </source>
</evidence>
<evidence type="ECO:0000313" key="3">
    <source>
        <dbReference type="Proteomes" id="UP000054837"/>
    </source>
</evidence>
<dbReference type="OrthoDB" id="3268477at2"/>
<feature type="region of interest" description="Disordered" evidence="1">
    <location>
        <begin position="25"/>
        <end position="69"/>
    </location>
</feature>
<feature type="compositionally biased region" description="Basic and acidic residues" evidence="1">
    <location>
        <begin position="35"/>
        <end position="52"/>
    </location>
</feature>
<dbReference type="AlphaFoldDB" id="A0A0W8I1D9"/>
<feature type="region of interest" description="Disordered" evidence="1">
    <location>
        <begin position="1"/>
        <end position="20"/>
    </location>
</feature>
<comment type="caution">
    <text evidence="2">The sequence shown here is derived from an EMBL/GenBank/DDBJ whole genome shotgun (WGS) entry which is preliminary data.</text>
</comment>
<keyword evidence="3" id="KW-1185">Reference proteome</keyword>